<evidence type="ECO:0000259" key="3">
    <source>
        <dbReference type="Pfam" id="PF25876"/>
    </source>
</evidence>
<organism evidence="7 8">
    <name type="scientific">Ramlibacter albus</name>
    <dbReference type="NCBI Taxonomy" id="2079448"/>
    <lineage>
        <taxon>Bacteria</taxon>
        <taxon>Pseudomonadati</taxon>
        <taxon>Pseudomonadota</taxon>
        <taxon>Betaproteobacteria</taxon>
        <taxon>Burkholderiales</taxon>
        <taxon>Comamonadaceae</taxon>
        <taxon>Ramlibacter</taxon>
    </lineage>
</organism>
<evidence type="ECO:0000259" key="5">
    <source>
        <dbReference type="Pfam" id="PF25944"/>
    </source>
</evidence>
<dbReference type="Pfam" id="PF25944">
    <property type="entry name" value="Beta-barrel_RND"/>
    <property type="match status" value="1"/>
</dbReference>
<comment type="subcellular location">
    <subcellularLocation>
        <location evidence="1">Cell envelope</location>
    </subcellularLocation>
</comment>
<dbReference type="GO" id="GO:0005886">
    <property type="term" value="C:plasma membrane"/>
    <property type="evidence" value="ECO:0007669"/>
    <property type="project" value="TreeGrafter"/>
</dbReference>
<evidence type="ECO:0000259" key="6">
    <source>
        <dbReference type="Pfam" id="PF25967"/>
    </source>
</evidence>
<sequence length="394" mass="40799">MDNKIWGIAVAATLVLAGCGESKSAGGGHGMFGGPSPVDTVTVQAQDLPVTFEYTGQTQGSREVEVRARVTGIILKRNYTEGGPVKAGQSLFTLDPVPFQTALARAEADHASSQAKLANAKRLLDRLKPLAESGMVSKRDYDDAVAGHDVAIAESKASAARVQEAKLNLGYTQVLAPVGGIAGGAAKSEGSLVSGPDVLLTTIVQTNTVKAVFGIPDAEHARLQADLQGRKLVLPPNGFGVEVMAADGTQLASGGHMRFSEPLVDAATGTIKSQAELPNKDGRLKPGQFVRVRLTGATRPAVIQVPQRAVMEGPQGKFVYVVAPSDKPEMKGAEVATPRPVEAGEWVDGPGGKGWLIRKGLNGGERVIVDGLMKIGPGAPVTTAKAAASAPVKQ</sequence>
<dbReference type="InterPro" id="IPR058626">
    <property type="entry name" value="MdtA-like_b-barrel"/>
</dbReference>
<dbReference type="PROSITE" id="PS51257">
    <property type="entry name" value="PROKAR_LIPOPROTEIN"/>
    <property type="match status" value="1"/>
</dbReference>
<evidence type="ECO:0000256" key="1">
    <source>
        <dbReference type="ARBA" id="ARBA00004196"/>
    </source>
</evidence>
<keyword evidence="8" id="KW-1185">Reference proteome</keyword>
<dbReference type="Gene3D" id="2.40.420.20">
    <property type="match status" value="1"/>
</dbReference>
<dbReference type="Pfam" id="PF25876">
    <property type="entry name" value="HH_MFP_RND"/>
    <property type="match status" value="1"/>
</dbReference>
<evidence type="ECO:0000313" key="7">
    <source>
        <dbReference type="EMBL" id="MBC5764252.1"/>
    </source>
</evidence>
<dbReference type="SUPFAM" id="SSF111369">
    <property type="entry name" value="HlyD-like secretion proteins"/>
    <property type="match status" value="1"/>
</dbReference>
<evidence type="ECO:0000256" key="2">
    <source>
        <dbReference type="ARBA" id="ARBA00009477"/>
    </source>
</evidence>
<dbReference type="Gene3D" id="2.40.50.100">
    <property type="match status" value="1"/>
</dbReference>
<name>A0A923M816_9BURK</name>
<comment type="caution">
    <text evidence="7">The sequence shown here is derived from an EMBL/GenBank/DDBJ whole genome shotgun (WGS) entry which is preliminary data.</text>
</comment>
<gene>
    <name evidence="7" type="ORF">H8R02_07320</name>
</gene>
<dbReference type="InterPro" id="IPR058625">
    <property type="entry name" value="MdtA-like_BSH"/>
</dbReference>
<dbReference type="PANTHER" id="PTHR30158">
    <property type="entry name" value="ACRA/E-RELATED COMPONENT OF DRUG EFFLUX TRANSPORTER"/>
    <property type="match status" value="1"/>
</dbReference>
<feature type="domain" description="Multidrug resistance protein MdtA-like C-terminal permuted SH3" evidence="6">
    <location>
        <begin position="302"/>
        <end position="372"/>
    </location>
</feature>
<comment type="similarity">
    <text evidence="2">Belongs to the membrane fusion protein (MFP) (TC 8.A.1) family.</text>
</comment>
<dbReference type="GO" id="GO:0022857">
    <property type="term" value="F:transmembrane transporter activity"/>
    <property type="evidence" value="ECO:0007669"/>
    <property type="project" value="InterPro"/>
</dbReference>
<dbReference type="NCBIfam" id="TIGR01730">
    <property type="entry name" value="RND_mfp"/>
    <property type="match status" value="1"/>
</dbReference>
<evidence type="ECO:0000313" key="8">
    <source>
        <dbReference type="Proteomes" id="UP000596827"/>
    </source>
</evidence>
<feature type="domain" description="Multidrug resistance protein MdtA-like beta-barrel" evidence="5">
    <location>
        <begin position="212"/>
        <end position="295"/>
    </location>
</feature>
<feature type="domain" description="Multidrug resistance protein MdtA-like barrel-sandwich hybrid" evidence="4">
    <location>
        <begin position="62"/>
        <end position="195"/>
    </location>
</feature>
<dbReference type="Gene3D" id="1.10.287.470">
    <property type="entry name" value="Helix hairpin bin"/>
    <property type="match status" value="1"/>
</dbReference>
<protein>
    <submittedName>
        <fullName evidence="7">Efflux RND transporter periplasmic adaptor subunit</fullName>
    </submittedName>
</protein>
<evidence type="ECO:0000259" key="4">
    <source>
        <dbReference type="Pfam" id="PF25917"/>
    </source>
</evidence>
<proteinExistence type="inferred from homology"/>
<dbReference type="GO" id="GO:0046677">
    <property type="term" value="P:response to antibiotic"/>
    <property type="evidence" value="ECO:0007669"/>
    <property type="project" value="TreeGrafter"/>
</dbReference>
<dbReference type="Gene3D" id="2.40.30.170">
    <property type="match status" value="1"/>
</dbReference>
<feature type="domain" description="Multidrug resistance protein MdtA-like alpha-helical hairpin" evidence="3">
    <location>
        <begin position="103"/>
        <end position="172"/>
    </location>
</feature>
<accession>A0A923M816</accession>
<dbReference type="Pfam" id="PF25917">
    <property type="entry name" value="BSH_RND"/>
    <property type="match status" value="1"/>
</dbReference>
<dbReference type="RefSeq" id="WP_187080728.1">
    <property type="nucleotide sequence ID" value="NZ_JACORU010000002.1"/>
</dbReference>
<dbReference type="Proteomes" id="UP000596827">
    <property type="component" value="Unassembled WGS sequence"/>
</dbReference>
<dbReference type="EMBL" id="JACORU010000002">
    <property type="protein sequence ID" value="MBC5764252.1"/>
    <property type="molecule type" value="Genomic_DNA"/>
</dbReference>
<reference evidence="7" key="1">
    <citation type="submission" date="2020-08" db="EMBL/GenBank/DDBJ databases">
        <title>Ramlibacter sp. GTP1 16S ribosomal RNA gene genome sequencing and assembly.</title>
        <authorList>
            <person name="Kang M."/>
        </authorList>
    </citation>
    <scope>NUCLEOTIDE SEQUENCE</scope>
    <source>
        <strain evidence="7">GTP1</strain>
    </source>
</reference>
<dbReference type="InterPro" id="IPR058624">
    <property type="entry name" value="MdtA-like_HH"/>
</dbReference>
<dbReference type="Pfam" id="PF25967">
    <property type="entry name" value="RND-MFP_C"/>
    <property type="match status" value="1"/>
</dbReference>
<dbReference type="InterPro" id="IPR058627">
    <property type="entry name" value="MdtA-like_C"/>
</dbReference>
<dbReference type="AlphaFoldDB" id="A0A923M816"/>
<dbReference type="InterPro" id="IPR006143">
    <property type="entry name" value="RND_pump_MFP"/>
</dbReference>